<dbReference type="AlphaFoldDB" id="A0A9P3T6M6"/>
<feature type="signal peptide" evidence="1">
    <location>
        <begin position="1"/>
        <end position="22"/>
    </location>
</feature>
<proteinExistence type="predicted"/>
<reference evidence="2" key="2">
    <citation type="submission" date="2020-10" db="EMBL/GenBank/DDBJ databases">
        <authorList>
            <consortium name="NCBI Pathogen Detection Project"/>
        </authorList>
    </citation>
    <scope>NUCLEOTIDE SEQUENCE</scope>
    <source>
        <strain evidence="2">CAVp300</strain>
    </source>
</reference>
<organism evidence="2 3">
    <name type="scientific">Kluyvera intermedia</name>
    <name type="common">Enterobacter intermedius</name>
    <dbReference type="NCBI Taxonomy" id="61648"/>
    <lineage>
        <taxon>Bacteria</taxon>
        <taxon>Pseudomonadati</taxon>
        <taxon>Pseudomonadota</taxon>
        <taxon>Gammaproteobacteria</taxon>
        <taxon>Enterobacterales</taxon>
        <taxon>Enterobacteriaceae</taxon>
        <taxon>Kluyvera</taxon>
    </lineage>
</organism>
<evidence type="ECO:0000313" key="2">
    <source>
        <dbReference type="EMBL" id="HAT3581570.1"/>
    </source>
</evidence>
<sequence length="430" mass="47877">MKNLRLLSVALFPLLLSGCSVPPPEKAECESRFQQSQSEVASNNLTTYIAGRGSMLLNCSTSGNAELDRKARAFDDSVSIQMEKNKQYNYLIARDRYDFQLSDYKDYSQYLNKQFDWHIRQAQSFLQQDPKIAWQAMSDFENEVAKYYREAGSAEAEYFLAKSYAERYKLGEHSQALLAKFNDALTITPFSTASMYSSATSLADETGNKKIASMLSTQFQKLNASWGNIPDEKRRYVRDKQTFLSVAEKLNDPVNTRQKQTLLELAGMRDRVDADNQQFAVRQEQIRVQQAQDNAEFERNKAVENDRVYSAVTGATMGMVNEIAGGGNATHAALNATSDVAINISSTPELLSDAKSGLNTLAQNENKCDFSTPSGFKYCCKNKIRGKFSSTQQSDGTIALGCLHPDKVGTRQGCTYAGDKLIVNSCVISP</sequence>
<gene>
    <name evidence="2" type="ORF">I8531_001859</name>
</gene>
<dbReference type="RefSeq" id="WP_139153704.1">
    <property type="nucleotide sequence ID" value="NZ_CABMNU010000005.1"/>
</dbReference>
<dbReference type="Proteomes" id="UP000867740">
    <property type="component" value="Unassembled WGS sequence"/>
</dbReference>
<evidence type="ECO:0000313" key="3">
    <source>
        <dbReference type="Proteomes" id="UP000867740"/>
    </source>
</evidence>
<reference evidence="2" key="1">
    <citation type="journal article" date="2018" name="Genome Biol.">
        <title>SKESA: strategic k-mer extension for scrupulous assemblies.</title>
        <authorList>
            <person name="Souvorov A."/>
            <person name="Agarwala R."/>
            <person name="Lipman D.J."/>
        </authorList>
    </citation>
    <scope>NUCLEOTIDE SEQUENCE</scope>
    <source>
        <strain evidence="2">CAVp300</strain>
    </source>
</reference>
<comment type="caution">
    <text evidence="2">The sequence shown here is derived from an EMBL/GenBank/DDBJ whole genome shotgun (WGS) entry which is preliminary data.</text>
</comment>
<dbReference type="EMBL" id="DACSUM010000011">
    <property type="protein sequence ID" value="HAT3581570.1"/>
    <property type="molecule type" value="Genomic_DNA"/>
</dbReference>
<name>A0A9P3T6M6_KLUIN</name>
<protein>
    <recommendedName>
        <fullName evidence="4">Lipoprotein</fullName>
    </recommendedName>
</protein>
<accession>A0A9P3T6M6</accession>
<feature type="chain" id="PRO_5040215922" description="Lipoprotein" evidence="1">
    <location>
        <begin position="23"/>
        <end position="430"/>
    </location>
</feature>
<evidence type="ECO:0008006" key="4">
    <source>
        <dbReference type="Google" id="ProtNLM"/>
    </source>
</evidence>
<keyword evidence="1" id="KW-0732">Signal</keyword>
<evidence type="ECO:0000256" key="1">
    <source>
        <dbReference type="SAM" id="SignalP"/>
    </source>
</evidence>
<dbReference type="PROSITE" id="PS51257">
    <property type="entry name" value="PROKAR_LIPOPROTEIN"/>
    <property type="match status" value="1"/>
</dbReference>